<proteinExistence type="predicted"/>
<gene>
    <name evidence="1" type="ORF">QAD02_009390</name>
</gene>
<comment type="caution">
    <text evidence="1">The sequence shown here is derived from an EMBL/GenBank/DDBJ whole genome shotgun (WGS) entry which is preliminary data.</text>
</comment>
<evidence type="ECO:0000313" key="2">
    <source>
        <dbReference type="Proteomes" id="UP001239111"/>
    </source>
</evidence>
<evidence type="ECO:0000313" key="1">
    <source>
        <dbReference type="EMBL" id="KAJ8667727.1"/>
    </source>
</evidence>
<name>A0ACC2N993_9HYME</name>
<dbReference type="EMBL" id="CM056744">
    <property type="protein sequence ID" value="KAJ8667727.1"/>
    <property type="molecule type" value="Genomic_DNA"/>
</dbReference>
<organism evidence="1 2">
    <name type="scientific">Eretmocerus hayati</name>
    <dbReference type="NCBI Taxonomy" id="131215"/>
    <lineage>
        <taxon>Eukaryota</taxon>
        <taxon>Metazoa</taxon>
        <taxon>Ecdysozoa</taxon>
        <taxon>Arthropoda</taxon>
        <taxon>Hexapoda</taxon>
        <taxon>Insecta</taxon>
        <taxon>Pterygota</taxon>
        <taxon>Neoptera</taxon>
        <taxon>Endopterygota</taxon>
        <taxon>Hymenoptera</taxon>
        <taxon>Apocrita</taxon>
        <taxon>Proctotrupomorpha</taxon>
        <taxon>Chalcidoidea</taxon>
        <taxon>Aphelinidae</taxon>
        <taxon>Aphelininae</taxon>
        <taxon>Eretmocerus</taxon>
    </lineage>
</organism>
<accession>A0ACC2N993</accession>
<protein>
    <submittedName>
        <fullName evidence="1">Uncharacterized protein</fullName>
    </submittedName>
</protein>
<keyword evidence="2" id="KW-1185">Reference proteome</keyword>
<sequence length="580" mass="67193">MDLSHRILPKSLKKQLDYYESFFKQQKELDLVPRKTYSQSISFRKEGNALYQREKHDMTATHRMILSLYNQSMAYAPNDSHELALALSNRSALWFHLRKYDLCLNDIEKALRITNSNELKNKLTARQMKCLQRNQSSPPSEKKLNDLPSFKHSESVACAADCIKLDFNTKVGRHYTATRDIKPGEVIIDEKSPYVFVKTKQMYLVCSYCLSFAWDAVPCDSCVYAIYCNKNCKDNAWLQYHDIQCCITSSLQCKGMENMSLFDFNRIVKMVIIAVRNEGLEHILEEVKKTKNEEGICVEDLLHSGKLNCKKFKFLYNLTRSKKGYHEQSMNKCVTIVLSLLRGFLLKELESSKYQIDYETFIMSMKVMMRTLMRVYERNVYGFQSASCTRTDVHPCTPECVVSYGSIIAPCSSLINHSCDQNVTRICIPGSRIVLFALRPIKRGEQICTTYGPDATTLPREARRARLLESHDFMCECKACDEGWPFPPLPPPPHQLESFRSRNLEKLDVLLGNVLEIVETPMKQQKCVKESFNQALEMIDLIYKHFDNQSAINFAYDHTNYIDKCFLYFYGENLDFPESC</sequence>
<dbReference type="Proteomes" id="UP001239111">
    <property type="component" value="Chromosome 4"/>
</dbReference>
<reference evidence="1" key="1">
    <citation type="submission" date="2023-04" db="EMBL/GenBank/DDBJ databases">
        <title>A chromosome-level genome assembly of the parasitoid wasp Eretmocerus hayati.</title>
        <authorList>
            <person name="Zhong Y."/>
            <person name="Liu S."/>
            <person name="Liu Y."/>
        </authorList>
    </citation>
    <scope>NUCLEOTIDE SEQUENCE</scope>
    <source>
        <strain evidence="1">ZJU_SS_LIU_2023</strain>
    </source>
</reference>